<gene>
    <name evidence="2" type="ORF">GPUH_LOCUS19965</name>
</gene>
<dbReference type="Proteomes" id="UP000271098">
    <property type="component" value="Unassembled WGS sequence"/>
</dbReference>
<feature type="region of interest" description="Disordered" evidence="1">
    <location>
        <begin position="61"/>
        <end position="101"/>
    </location>
</feature>
<evidence type="ECO:0000313" key="4">
    <source>
        <dbReference type="WBParaSite" id="GPUH_0001999001-mRNA-1"/>
    </source>
</evidence>
<evidence type="ECO:0000313" key="2">
    <source>
        <dbReference type="EMBL" id="VDN34997.1"/>
    </source>
</evidence>
<dbReference type="EMBL" id="UYRT01089500">
    <property type="protein sequence ID" value="VDN34997.1"/>
    <property type="molecule type" value="Genomic_DNA"/>
</dbReference>
<name>A0A183EG74_9BILA</name>
<evidence type="ECO:0000256" key="1">
    <source>
        <dbReference type="SAM" id="MobiDB-lite"/>
    </source>
</evidence>
<reference evidence="2 3" key="2">
    <citation type="submission" date="2018-11" db="EMBL/GenBank/DDBJ databases">
        <authorList>
            <consortium name="Pathogen Informatics"/>
        </authorList>
    </citation>
    <scope>NUCLEOTIDE SEQUENCE [LARGE SCALE GENOMIC DNA]</scope>
</reference>
<keyword evidence="3" id="KW-1185">Reference proteome</keyword>
<feature type="compositionally biased region" description="Acidic residues" evidence="1">
    <location>
        <begin position="86"/>
        <end position="97"/>
    </location>
</feature>
<accession>A0A183EG74</accession>
<evidence type="ECO:0000313" key="3">
    <source>
        <dbReference type="Proteomes" id="UP000271098"/>
    </source>
</evidence>
<organism evidence="4">
    <name type="scientific">Gongylonema pulchrum</name>
    <dbReference type="NCBI Taxonomy" id="637853"/>
    <lineage>
        <taxon>Eukaryota</taxon>
        <taxon>Metazoa</taxon>
        <taxon>Ecdysozoa</taxon>
        <taxon>Nematoda</taxon>
        <taxon>Chromadorea</taxon>
        <taxon>Rhabditida</taxon>
        <taxon>Spirurina</taxon>
        <taxon>Spiruromorpha</taxon>
        <taxon>Spiruroidea</taxon>
        <taxon>Gongylonematidae</taxon>
        <taxon>Gongylonema</taxon>
    </lineage>
</organism>
<reference evidence="4" key="1">
    <citation type="submission" date="2016-06" db="UniProtKB">
        <authorList>
            <consortium name="WormBaseParasite"/>
        </authorList>
    </citation>
    <scope>IDENTIFICATION</scope>
</reference>
<dbReference type="AlphaFoldDB" id="A0A183EG74"/>
<protein>
    <submittedName>
        <fullName evidence="2 4">Uncharacterized protein</fullName>
    </submittedName>
</protein>
<proteinExistence type="predicted"/>
<sequence length="149" mass="15779">MVHSTASLSTSRAFSRISASSTICFGEIHVPCCSDVISGRQDVAQSGIPVDQTPRFSLISERDSSIECPAAGTRKDEKKVSASSNSDDDLEEGEVLSDNEIRSNWSEPRTLNKLVNWLSGAALLSPKIAAVGSVPQGTAIKGEQLSAND</sequence>
<dbReference type="WBParaSite" id="GPUH_0001999001-mRNA-1">
    <property type="protein sequence ID" value="GPUH_0001999001-mRNA-1"/>
    <property type="gene ID" value="GPUH_0001999001"/>
</dbReference>